<keyword evidence="2" id="KW-0813">Transport</keyword>
<dbReference type="EMBL" id="CP002593">
    <property type="protein sequence ID" value="AEA24276.1"/>
    <property type="molecule type" value="Genomic_DNA"/>
</dbReference>
<protein>
    <submittedName>
        <fullName evidence="9">Major facilitator superfamily MFS_1</fullName>
    </submittedName>
</protein>
<keyword evidence="10" id="KW-1185">Reference proteome</keyword>
<sequence length="469" mass="47312">MSSRVQLVGPACAGVGLPRAVRRILPAWETLGAMPHTTGPQLPAPQSTASPAAALDERGLRRVLVVLCLTQVVGWGVLYYAFPVLAPSIADDTGWSVATVTAAFSAGLVVSAVVGIGTGRALDRIGPRPVMTAGSVLAAPAIAGVAFAPSFPLFVAAWLVAGVAMSATLYPPAFAALTRWWGPRRVTALTAVTMLGGLAGTVFAPLSATLLDHLGWRHAYLVLAVVLALVTVPAHLVGLRGPWPAAPRADTSDDGPAPRAVVRSRAFVLVVAAVALGTFTSFAVLVNQVPLLIERGLSTHAAAWALGLAGVAQLVGRLGYRHVTGRLSAPTRAVVILAATAVTAALLALVPGPAALLFGASLLMGVSRGIVTLLQATAVSDRWGTAHYGRLNGILSAPVTVATALAPWAGAALAGVFGGYPPVFWLLAGCAALGAVLALGTSTGPGGARSGRAADTGPSRHDGAAAAQE</sequence>
<dbReference type="HOGENOM" id="CLU_001265_59_0_11"/>
<evidence type="ECO:0000256" key="6">
    <source>
        <dbReference type="SAM" id="MobiDB-lite"/>
    </source>
</evidence>
<dbReference type="CDD" id="cd17355">
    <property type="entry name" value="MFS_YcxA_like"/>
    <property type="match status" value="1"/>
</dbReference>
<evidence type="ECO:0000313" key="10">
    <source>
        <dbReference type="Proteomes" id="UP000007809"/>
    </source>
</evidence>
<name>F4CY35_PSEUX</name>
<keyword evidence="4 7" id="KW-1133">Transmembrane helix</keyword>
<gene>
    <name evidence="9" type="ordered locus">Psed_2051</name>
</gene>
<dbReference type="KEGG" id="pdx:Psed_2051"/>
<comment type="subcellular location">
    <subcellularLocation>
        <location evidence="1">Cell membrane</location>
        <topology evidence="1">Multi-pass membrane protein</topology>
    </subcellularLocation>
</comment>
<dbReference type="PANTHER" id="PTHR43385:SF1">
    <property type="entry name" value="RIBOFLAVIN TRANSPORTER RIBJ"/>
    <property type="match status" value="1"/>
</dbReference>
<dbReference type="Proteomes" id="UP000007809">
    <property type="component" value="Chromosome"/>
</dbReference>
<evidence type="ECO:0000256" key="1">
    <source>
        <dbReference type="ARBA" id="ARBA00004651"/>
    </source>
</evidence>
<dbReference type="InterPro" id="IPR011701">
    <property type="entry name" value="MFS"/>
</dbReference>
<feature type="transmembrane region" description="Helical" evidence="7">
    <location>
        <begin position="186"/>
        <end position="206"/>
    </location>
</feature>
<feature type="transmembrane region" description="Helical" evidence="7">
    <location>
        <begin position="94"/>
        <end position="118"/>
    </location>
</feature>
<dbReference type="InterPro" id="IPR036259">
    <property type="entry name" value="MFS_trans_sf"/>
</dbReference>
<dbReference type="Pfam" id="PF07690">
    <property type="entry name" value="MFS_1"/>
    <property type="match status" value="1"/>
</dbReference>
<evidence type="ECO:0000256" key="4">
    <source>
        <dbReference type="ARBA" id="ARBA00022989"/>
    </source>
</evidence>
<feature type="transmembrane region" description="Helical" evidence="7">
    <location>
        <begin position="332"/>
        <end position="350"/>
    </location>
</feature>
<dbReference type="Gene3D" id="1.20.1250.20">
    <property type="entry name" value="MFS general substrate transporter like domains"/>
    <property type="match status" value="1"/>
</dbReference>
<feature type="transmembrane region" description="Helical" evidence="7">
    <location>
        <begin position="63"/>
        <end position="82"/>
    </location>
</feature>
<dbReference type="InterPro" id="IPR052983">
    <property type="entry name" value="MFS_Riboflavin_Transporter"/>
</dbReference>
<reference evidence="9 10" key="1">
    <citation type="journal article" date="2011" name="J. Bacteriol.">
        <title>Genome sequence of the 1,4-dioxane-degrading Pseudonocardia dioxanivorans strain CB1190.</title>
        <authorList>
            <person name="Sales C.M."/>
            <person name="Mahendra S."/>
            <person name="Grostern A."/>
            <person name="Parales R.E."/>
            <person name="Goodwin L.A."/>
            <person name="Woyke T."/>
            <person name="Nolan M."/>
            <person name="Lapidus A."/>
            <person name="Chertkov O."/>
            <person name="Ovchinnikova G."/>
            <person name="Sczyrba A."/>
            <person name="Alvarez-Cohen L."/>
        </authorList>
    </citation>
    <scope>NUCLEOTIDE SEQUENCE [LARGE SCALE GENOMIC DNA]</scope>
    <source>
        <strain evidence="10">ATCC 55486 / DSM 44775 / JCM 13855 / CB1190</strain>
    </source>
</reference>
<keyword evidence="5 7" id="KW-0472">Membrane</keyword>
<dbReference type="PROSITE" id="PS50850">
    <property type="entry name" value="MFS"/>
    <property type="match status" value="1"/>
</dbReference>
<feature type="transmembrane region" description="Helical" evidence="7">
    <location>
        <begin position="218"/>
        <end position="239"/>
    </location>
</feature>
<proteinExistence type="predicted"/>
<evidence type="ECO:0000256" key="2">
    <source>
        <dbReference type="ARBA" id="ARBA00022448"/>
    </source>
</evidence>
<dbReference type="PANTHER" id="PTHR43385">
    <property type="entry name" value="RIBOFLAVIN TRANSPORTER RIBJ"/>
    <property type="match status" value="1"/>
</dbReference>
<evidence type="ECO:0000256" key="7">
    <source>
        <dbReference type="SAM" id="Phobius"/>
    </source>
</evidence>
<evidence type="ECO:0000259" key="8">
    <source>
        <dbReference type="PROSITE" id="PS50850"/>
    </source>
</evidence>
<feature type="region of interest" description="Disordered" evidence="6">
    <location>
        <begin position="445"/>
        <end position="469"/>
    </location>
</feature>
<dbReference type="STRING" id="675635.Psed_2051"/>
<organism evidence="9 10">
    <name type="scientific">Pseudonocardia dioxanivorans (strain ATCC 55486 / DSM 44775 / JCM 13855 / CB1190)</name>
    <dbReference type="NCBI Taxonomy" id="675635"/>
    <lineage>
        <taxon>Bacteria</taxon>
        <taxon>Bacillati</taxon>
        <taxon>Actinomycetota</taxon>
        <taxon>Actinomycetes</taxon>
        <taxon>Pseudonocardiales</taxon>
        <taxon>Pseudonocardiaceae</taxon>
        <taxon>Pseudonocardia</taxon>
    </lineage>
</organism>
<evidence type="ECO:0000313" key="9">
    <source>
        <dbReference type="EMBL" id="AEA24276.1"/>
    </source>
</evidence>
<evidence type="ECO:0000256" key="5">
    <source>
        <dbReference type="ARBA" id="ARBA00023136"/>
    </source>
</evidence>
<feature type="transmembrane region" description="Helical" evidence="7">
    <location>
        <begin position="391"/>
        <end position="417"/>
    </location>
</feature>
<dbReference type="RefSeq" id="WP_013674207.1">
    <property type="nucleotide sequence ID" value="NC_015312.1"/>
</dbReference>
<dbReference type="InterPro" id="IPR020846">
    <property type="entry name" value="MFS_dom"/>
</dbReference>
<dbReference type="eggNOG" id="COG2271">
    <property type="taxonomic scope" value="Bacteria"/>
</dbReference>
<feature type="transmembrane region" description="Helical" evidence="7">
    <location>
        <begin position="130"/>
        <end position="148"/>
    </location>
</feature>
<evidence type="ECO:0000256" key="3">
    <source>
        <dbReference type="ARBA" id="ARBA00022692"/>
    </source>
</evidence>
<keyword evidence="3 7" id="KW-0812">Transmembrane</keyword>
<feature type="domain" description="Major facilitator superfamily (MFS) profile" evidence="8">
    <location>
        <begin position="62"/>
        <end position="446"/>
    </location>
</feature>
<dbReference type="SUPFAM" id="SSF103473">
    <property type="entry name" value="MFS general substrate transporter"/>
    <property type="match status" value="1"/>
</dbReference>
<feature type="transmembrane region" description="Helical" evidence="7">
    <location>
        <begin position="301"/>
        <end position="320"/>
    </location>
</feature>
<dbReference type="GO" id="GO:0022857">
    <property type="term" value="F:transmembrane transporter activity"/>
    <property type="evidence" value="ECO:0007669"/>
    <property type="project" value="InterPro"/>
</dbReference>
<feature type="transmembrane region" description="Helical" evidence="7">
    <location>
        <begin position="154"/>
        <end position="174"/>
    </location>
</feature>
<dbReference type="GO" id="GO:0005886">
    <property type="term" value="C:plasma membrane"/>
    <property type="evidence" value="ECO:0007669"/>
    <property type="project" value="UniProtKB-SubCell"/>
</dbReference>
<accession>F4CY35</accession>
<feature type="transmembrane region" description="Helical" evidence="7">
    <location>
        <begin position="266"/>
        <end position="289"/>
    </location>
</feature>
<dbReference type="AlphaFoldDB" id="F4CY35"/>
<feature type="transmembrane region" description="Helical" evidence="7">
    <location>
        <begin position="423"/>
        <end position="442"/>
    </location>
</feature>